<sequence length="76" mass="8337">MSSNLPVFLLLMGESPTKTPIQATTQASTDTEFDKEMAMAVKPLIKDMADESFAVKTEIPTETDIIQIKSDKDDVS</sequence>
<proteinExistence type="predicted"/>
<evidence type="ECO:0000313" key="1">
    <source>
        <dbReference type="Proteomes" id="UP000887565"/>
    </source>
</evidence>
<dbReference type="AlphaFoldDB" id="A0A915J081"/>
<dbReference type="Proteomes" id="UP000887565">
    <property type="component" value="Unplaced"/>
</dbReference>
<evidence type="ECO:0000313" key="2">
    <source>
        <dbReference type="WBParaSite" id="nRc.2.0.1.t19343-RA"/>
    </source>
</evidence>
<organism evidence="1 2">
    <name type="scientific">Romanomermis culicivorax</name>
    <name type="common">Nematode worm</name>
    <dbReference type="NCBI Taxonomy" id="13658"/>
    <lineage>
        <taxon>Eukaryota</taxon>
        <taxon>Metazoa</taxon>
        <taxon>Ecdysozoa</taxon>
        <taxon>Nematoda</taxon>
        <taxon>Enoplea</taxon>
        <taxon>Dorylaimia</taxon>
        <taxon>Mermithida</taxon>
        <taxon>Mermithoidea</taxon>
        <taxon>Mermithidae</taxon>
        <taxon>Romanomermis</taxon>
    </lineage>
</organism>
<protein>
    <submittedName>
        <fullName evidence="2">Uncharacterized protein</fullName>
    </submittedName>
</protein>
<keyword evidence="1" id="KW-1185">Reference proteome</keyword>
<reference evidence="2" key="1">
    <citation type="submission" date="2022-11" db="UniProtKB">
        <authorList>
            <consortium name="WormBaseParasite"/>
        </authorList>
    </citation>
    <scope>IDENTIFICATION</scope>
</reference>
<dbReference type="WBParaSite" id="nRc.2.0.1.t19343-RA">
    <property type="protein sequence ID" value="nRc.2.0.1.t19343-RA"/>
    <property type="gene ID" value="nRc.2.0.1.g19343"/>
</dbReference>
<name>A0A915J081_ROMCU</name>
<accession>A0A915J081</accession>